<accession>A0A495ICF4</accession>
<comment type="caution">
    <text evidence="3">The sequence shown here is derived from an EMBL/GenBank/DDBJ whole genome shotgun (WGS) entry which is preliminary data.</text>
</comment>
<dbReference type="GO" id="GO:0016705">
    <property type="term" value="F:oxidoreductase activity, acting on paired donors, with incorporation or reduction of molecular oxygen"/>
    <property type="evidence" value="ECO:0007669"/>
    <property type="project" value="InterPro"/>
</dbReference>
<dbReference type="InterPro" id="IPR017972">
    <property type="entry name" value="Cyt_P450_CS"/>
</dbReference>
<dbReference type="PRINTS" id="PR00359">
    <property type="entry name" value="BP450"/>
</dbReference>
<dbReference type="GO" id="GO:0005506">
    <property type="term" value="F:iron ion binding"/>
    <property type="evidence" value="ECO:0007669"/>
    <property type="project" value="InterPro"/>
</dbReference>
<proteinExistence type="inferred from homology"/>
<reference evidence="3 4" key="1">
    <citation type="submission" date="2018-10" db="EMBL/GenBank/DDBJ databases">
        <title>Sequencing the genomes of 1000 actinobacteria strains.</title>
        <authorList>
            <person name="Klenk H.-P."/>
        </authorList>
    </citation>
    <scope>NUCLEOTIDE SEQUENCE [LARGE SCALE GENOMIC DNA]</scope>
    <source>
        <strain evidence="3 4">DSM 17894</strain>
    </source>
</reference>
<dbReference type="InterPro" id="IPR001128">
    <property type="entry name" value="Cyt_P450"/>
</dbReference>
<dbReference type="PANTHER" id="PTHR46696">
    <property type="entry name" value="P450, PUTATIVE (EUROFUNG)-RELATED"/>
    <property type="match status" value="1"/>
</dbReference>
<evidence type="ECO:0000313" key="3">
    <source>
        <dbReference type="EMBL" id="RKR73599.1"/>
    </source>
</evidence>
<keyword evidence="2" id="KW-0560">Oxidoreductase</keyword>
<dbReference type="Pfam" id="PF00067">
    <property type="entry name" value="p450"/>
    <property type="match status" value="1"/>
</dbReference>
<evidence type="ECO:0000256" key="1">
    <source>
        <dbReference type="ARBA" id="ARBA00010617"/>
    </source>
</evidence>
<name>A0A495ICF4_9MICO</name>
<dbReference type="Proteomes" id="UP000280008">
    <property type="component" value="Unassembled WGS sequence"/>
</dbReference>
<dbReference type="PROSITE" id="PS00086">
    <property type="entry name" value="CYTOCHROME_P450"/>
    <property type="match status" value="1"/>
</dbReference>
<organism evidence="3 4">
    <name type="scientific">Frondihabitans australicus</name>
    <dbReference type="NCBI Taxonomy" id="386892"/>
    <lineage>
        <taxon>Bacteria</taxon>
        <taxon>Bacillati</taxon>
        <taxon>Actinomycetota</taxon>
        <taxon>Actinomycetes</taxon>
        <taxon>Micrococcales</taxon>
        <taxon>Microbacteriaceae</taxon>
        <taxon>Frondihabitans</taxon>
    </lineage>
</organism>
<keyword evidence="4" id="KW-1185">Reference proteome</keyword>
<keyword evidence="2" id="KW-0503">Monooxygenase</keyword>
<dbReference type="InterPro" id="IPR002397">
    <property type="entry name" value="Cyt_P450_B"/>
</dbReference>
<dbReference type="OrthoDB" id="502624at2"/>
<comment type="similarity">
    <text evidence="1 2">Belongs to the cytochrome P450 family.</text>
</comment>
<dbReference type="AlphaFoldDB" id="A0A495ICF4"/>
<gene>
    <name evidence="3" type="ORF">C8E83_0692</name>
</gene>
<dbReference type="PANTHER" id="PTHR46696:SF1">
    <property type="entry name" value="CYTOCHROME P450 YJIB-RELATED"/>
    <property type="match status" value="1"/>
</dbReference>
<keyword evidence="2" id="KW-0349">Heme</keyword>
<dbReference type="EMBL" id="RBKS01000001">
    <property type="protein sequence ID" value="RKR73599.1"/>
    <property type="molecule type" value="Genomic_DNA"/>
</dbReference>
<dbReference type="RefSeq" id="WP_121368449.1">
    <property type="nucleotide sequence ID" value="NZ_RBKS01000001.1"/>
</dbReference>
<keyword evidence="2" id="KW-0408">Iron</keyword>
<protein>
    <submittedName>
        <fullName evidence="3">Cytochrome P450</fullName>
    </submittedName>
</protein>
<keyword evidence="2" id="KW-0479">Metal-binding</keyword>
<evidence type="ECO:0000256" key="2">
    <source>
        <dbReference type="RuleBase" id="RU000461"/>
    </source>
</evidence>
<dbReference type="GO" id="GO:0020037">
    <property type="term" value="F:heme binding"/>
    <property type="evidence" value="ECO:0007669"/>
    <property type="project" value="InterPro"/>
</dbReference>
<dbReference type="GO" id="GO:0004497">
    <property type="term" value="F:monooxygenase activity"/>
    <property type="evidence" value="ECO:0007669"/>
    <property type="project" value="UniProtKB-KW"/>
</dbReference>
<dbReference type="SUPFAM" id="SSF48264">
    <property type="entry name" value="Cytochrome P450"/>
    <property type="match status" value="1"/>
</dbReference>
<evidence type="ECO:0000313" key="4">
    <source>
        <dbReference type="Proteomes" id="UP000280008"/>
    </source>
</evidence>
<dbReference type="InterPro" id="IPR036396">
    <property type="entry name" value="Cyt_P450_sf"/>
</dbReference>
<dbReference type="Gene3D" id="1.10.630.10">
    <property type="entry name" value="Cytochrome P450"/>
    <property type="match status" value="1"/>
</dbReference>
<sequence>MTTTDQAASACPFLRGAITIPRDGTPLAPSPLIGELRDENAATPLEYADGHVGWMVTRHTEARDILADPRYSQQPMRLPLGKGYPQSDSVDIDDDAHESLRLSNLLGLDGEQHLRIRRAVLGRFSIKQVRGRREAVQAIVADQLRILLEHGSPANITEVYTEPISARVHRLVLGIPEEMFDGFYRLFVGTSTTQEKFDFIREAFALKRGLLEGGAERTEDVFGDLLAAEADGSLSTHEIEGIALVLMTSGRDSVAYLIATATTALLTHPSQAELLRREPEVMTTAIEEFMRFGAMFITLFPRTATETIEYDGFTVEKGQTVSVSPVGANRDERHFADPTEFDLTRDAGGHLGFGHGPHGCIGQQLARIEIREGVSQLFEALPTLALVHADQLEPQQFASDVPTYAAGAVVVSW</sequence>